<keyword evidence="6" id="KW-1185">Reference proteome</keyword>
<dbReference type="GO" id="GO:0005737">
    <property type="term" value="C:cytoplasm"/>
    <property type="evidence" value="ECO:0007669"/>
    <property type="project" value="UniProtKB-SubCell"/>
</dbReference>
<dbReference type="EMBL" id="JAUJYN010000005">
    <property type="protein sequence ID" value="KAK1271519.1"/>
    <property type="molecule type" value="Genomic_DNA"/>
</dbReference>
<proteinExistence type="predicted"/>
<dbReference type="InterPro" id="IPR036020">
    <property type="entry name" value="WW_dom_sf"/>
</dbReference>
<gene>
    <name evidence="5" type="ORF">QJS04_geneDACA014145</name>
</gene>
<comment type="caution">
    <text evidence="5">The sequence shown here is derived from an EMBL/GenBank/DDBJ whole genome shotgun (WGS) entry which is preliminary data.</text>
</comment>
<evidence type="ECO:0000256" key="1">
    <source>
        <dbReference type="ARBA" id="ARBA00004496"/>
    </source>
</evidence>
<feature type="region of interest" description="Disordered" evidence="3">
    <location>
        <begin position="1"/>
        <end position="31"/>
    </location>
</feature>
<dbReference type="Proteomes" id="UP001179952">
    <property type="component" value="Unassembled WGS sequence"/>
</dbReference>
<dbReference type="Gene3D" id="2.20.70.10">
    <property type="match status" value="1"/>
</dbReference>
<name>A0AAV9B614_ACOGR</name>
<feature type="domain" description="WW" evidence="4">
    <location>
        <begin position="53"/>
        <end position="87"/>
    </location>
</feature>
<reference evidence="5" key="1">
    <citation type="journal article" date="2023" name="Nat. Commun.">
        <title>Diploid and tetraploid genomes of Acorus and the evolution of monocots.</title>
        <authorList>
            <person name="Ma L."/>
            <person name="Liu K.W."/>
            <person name="Li Z."/>
            <person name="Hsiao Y.Y."/>
            <person name="Qi Y."/>
            <person name="Fu T."/>
            <person name="Tang G.D."/>
            <person name="Zhang D."/>
            <person name="Sun W.H."/>
            <person name="Liu D.K."/>
            <person name="Li Y."/>
            <person name="Chen G.Z."/>
            <person name="Liu X.D."/>
            <person name="Liao X.Y."/>
            <person name="Jiang Y.T."/>
            <person name="Yu X."/>
            <person name="Hao Y."/>
            <person name="Huang J."/>
            <person name="Zhao X.W."/>
            <person name="Ke S."/>
            <person name="Chen Y.Y."/>
            <person name="Wu W.L."/>
            <person name="Hsu J.L."/>
            <person name="Lin Y.F."/>
            <person name="Huang M.D."/>
            <person name="Li C.Y."/>
            <person name="Huang L."/>
            <person name="Wang Z.W."/>
            <person name="Zhao X."/>
            <person name="Zhong W.Y."/>
            <person name="Peng D.H."/>
            <person name="Ahmad S."/>
            <person name="Lan S."/>
            <person name="Zhang J.S."/>
            <person name="Tsai W.C."/>
            <person name="Van de Peer Y."/>
            <person name="Liu Z.J."/>
        </authorList>
    </citation>
    <scope>NUCLEOTIDE SEQUENCE</scope>
    <source>
        <strain evidence="5">SCP</strain>
    </source>
</reference>
<keyword evidence="2" id="KW-0963">Cytoplasm</keyword>
<evidence type="ECO:0000256" key="3">
    <source>
        <dbReference type="SAM" id="MobiDB-lite"/>
    </source>
</evidence>
<organism evidence="5 6">
    <name type="scientific">Acorus gramineus</name>
    <name type="common">Dwarf sweet flag</name>
    <dbReference type="NCBI Taxonomy" id="55184"/>
    <lineage>
        <taxon>Eukaryota</taxon>
        <taxon>Viridiplantae</taxon>
        <taxon>Streptophyta</taxon>
        <taxon>Embryophyta</taxon>
        <taxon>Tracheophyta</taxon>
        <taxon>Spermatophyta</taxon>
        <taxon>Magnoliopsida</taxon>
        <taxon>Liliopsida</taxon>
        <taxon>Acoraceae</taxon>
        <taxon>Acorus</taxon>
    </lineage>
</organism>
<dbReference type="PANTHER" id="PTHR14791:SF39">
    <property type="entry name" value="OS12G0233100 PROTEIN"/>
    <property type="match status" value="1"/>
</dbReference>
<protein>
    <recommendedName>
        <fullName evidence="4">WW domain-containing protein</fullName>
    </recommendedName>
</protein>
<sequence>MDRPELSLGPSLSKEGSNNGSSASEDDTMGCRKRKCNWDEPTIHNSIELQLKDPLPLDWEQCLDLQSGRMYYLNRRTLKKSWDWPRDHQKLDLELNMSPFSISSDSKTSSMAEETTKKKTSSSYTNMVAIACLKCHLLVMLCKSSPSCPNCKHVHSLSSLAPVTMNQQQQGFKSKMANKSSLETLSLLN</sequence>
<dbReference type="PANTHER" id="PTHR14791">
    <property type="entry name" value="BOMB/KIRA PROTEINS"/>
    <property type="match status" value="1"/>
</dbReference>
<dbReference type="AlphaFoldDB" id="A0AAV9B614"/>
<dbReference type="InterPro" id="IPR001202">
    <property type="entry name" value="WW_dom"/>
</dbReference>
<reference evidence="5" key="2">
    <citation type="submission" date="2023-06" db="EMBL/GenBank/DDBJ databases">
        <authorList>
            <person name="Ma L."/>
            <person name="Liu K.-W."/>
            <person name="Li Z."/>
            <person name="Hsiao Y.-Y."/>
            <person name="Qi Y."/>
            <person name="Fu T."/>
            <person name="Tang G."/>
            <person name="Zhang D."/>
            <person name="Sun W.-H."/>
            <person name="Liu D.-K."/>
            <person name="Li Y."/>
            <person name="Chen G.-Z."/>
            <person name="Liu X.-D."/>
            <person name="Liao X.-Y."/>
            <person name="Jiang Y.-T."/>
            <person name="Yu X."/>
            <person name="Hao Y."/>
            <person name="Huang J."/>
            <person name="Zhao X.-W."/>
            <person name="Ke S."/>
            <person name="Chen Y.-Y."/>
            <person name="Wu W.-L."/>
            <person name="Hsu J.-L."/>
            <person name="Lin Y.-F."/>
            <person name="Huang M.-D."/>
            <person name="Li C.-Y."/>
            <person name="Huang L."/>
            <person name="Wang Z.-W."/>
            <person name="Zhao X."/>
            <person name="Zhong W.-Y."/>
            <person name="Peng D.-H."/>
            <person name="Ahmad S."/>
            <person name="Lan S."/>
            <person name="Zhang J.-S."/>
            <person name="Tsai W.-C."/>
            <person name="Van De Peer Y."/>
            <person name="Liu Z.-J."/>
        </authorList>
    </citation>
    <scope>NUCLEOTIDE SEQUENCE</scope>
    <source>
        <strain evidence="5">SCP</strain>
        <tissue evidence="5">Leaves</tissue>
    </source>
</reference>
<dbReference type="SMART" id="SM00456">
    <property type="entry name" value="WW"/>
    <property type="match status" value="1"/>
</dbReference>
<dbReference type="PROSITE" id="PS50020">
    <property type="entry name" value="WW_DOMAIN_2"/>
    <property type="match status" value="1"/>
</dbReference>
<evidence type="ECO:0000313" key="6">
    <source>
        <dbReference type="Proteomes" id="UP001179952"/>
    </source>
</evidence>
<feature type="compositionally biased region" description="Polar residues" evidence="3">
    <location>
        <begin position="14"/>
        <end position="23"/>
    </location>
</feature>
<dbReference type="InterPro" id="IPR051105">
    <property type="entry name" value="WWC/KIBRA_Hippo_Reg"/>
</dbReference>
<comment type="subcellular location">
    <subcellularLocation>
        <location evidence="1">Cytoplasm</location>
    </subcellularLocation>
</comment>
<evidence type="ECO:0000259" key="4">
    <source>
        <dbReference type="PROSITE" id="PS50020"/>
    </source>
</evidence>
<evidence type="ECO:0000256" key="2">
    <source>
        <dbReference type="ARBA" id="ARBA00022490"/>
    </source>
</evidence>
<accession>A0AAV9B614</accession>
<evidence type="ECO:0000313" key="5">
    <source>
        <dbReference type="EMBL" id="KAK1271519.1"/>
    </source>
</evidence>
<dbReference type="SUPFAM" id="SSF51045">
    <property type="entry name" value="WW domain"/>
    <property type="match status" value="1"/>
</dbReference>